<keyword evidence="2" id="KW-0238">DNA-binding</keyword>
<dbReference type="InterPro" id="IPR010998">
    <property type="entry name" value="Integrase_recombinase_N"/>
</dbReference>
<evidence type="ECO:0000256" key="1">
    <source>
        <dbReference type="ARBA" id="ARBA00008857"/>
    </source>
</evidence>
<dbReference type="SUPFAM" id="SSF56349">
    <property type="entry name" value="DNA breaking-rejoining enzymes"/>
    <property type="match status" value="1"/>
</dbReference>
<accession>A0ABW4ZQN0</accession>
<dbReference type="RefSeq" id="WP_255904070.1">
    <property type="nucleotide sequence ID" value="NZ_JAFMZO010000004.1"/>
</dbReference>
<dbReference type="EMBL" id="JBHUHZ010000003">
    <property type="protein sequence ID" value="MFD2164343.1"/>
    <property type="molecule type" value="Genomic_DNA"/>
</dbReference>
<reference evidence="6" key="1">
    <citation type="journal article" date="2019" name="Int. J. Syst. Evol. Microbiol.">
        <title>The Global Catalogue of Microorganisms (GCM) 10K type strain sequencing project: providing services to taxonomists for standard genome sequencing and annotation.</title>
        <authorList>
            <consortium name="The Broad Institute Genomics Platform"/>
            <consortium name="The Broad Institute Genome Sequencing Center for Infectious Disease"/>
            <person name="Wu L."/>
            <person name="Ma J."/>
        </authorList>
    </citation>
    <scope>NUCLEOTIDE SEQUENCE [LARGE SCALE GENOMIC DNA]</scope>
    <source>
        <strain evidence="6">KCTC 42217</strain>
    </source>
</reference>
<dbReference type="InterPro" id="IPR050090">
    <property type="entry name" value="Tyrosine_recombinase_XerCD"/>
</dbReference>
<dbReference type="InterPro" id="IPR025269">
    <property type="entry name" value="SAM-like_dom"/>
</dbReference>
<dbReference type="CDD" id="cd01185">
    <property type="entry name" value="INTN1_C_like"/>
    <property type="match status" value="1"/>
</dbReference>
<organism evidence="5 6">
    <name type="scientific">Paradesertivirga mongoliensis</name>
    <dbReference type="NCBI Taxonomy" id="2100740"/>
    <lineage>
        <taxon>Bacteria</taxon>
        <taxon>Pseudomonadati</taxon>
        <taxon>Bacteroidota</taxon>
        <taxon>Sphingobacteriia</taxon>
        <taxon>Sphingobacteriales</taxon>
        <taxon>Sphingobacteriaceae</taxon>
        <taxon>Paradesertivirga</taxon>
    </lineage>
</organism>
<dbReference type="PANTHER" id="PTHR30349">
    <property type="entry name" value="PHAGE INTEGRASE-RELATED"/>
    <property type="match status" value="1"/>
</dbReference>
<dbReference type="InterPro" id="IPR002104">
    <property type="entry name" value="Integrase_catalytic"/>
</dbReference>
<dbReference type="InterPro" id="IPR013762">
    <property type="entry name" value="Integrase-like_cat_sf"/>
</dbReference>
<dbReference type="PANTHER" id="PTHR30349:SF64">
    <property type="entry name" value="PROPHAGE INTEGRASE INTD-RELATED"/>
    <property type="match status" value="1"/>
</dbReference>
<evidence type="ECO:0000259" key="4">
    <source>
        <dbReference type="PROSITE" id="PS51898"/>
    </source>
</evidence>
<dbReference type="Pfam" id="PF00589">
    <property type="entry name" value="Phage_integrase"/>
    <property type="match status" value="1"/>
</dbReference>
<dbReference type="Proteomes" id="UP001597387">
    <property type="component" value="Unassembled WGS sequence"/>
</dbReference>
<dbReference type="Pfam" id="PF17293">
    <property type="entry name" value="Arm-DNA-bind_5"/>
    <property type="match status" value="1"/>
</dbReference>
<gene>
    <name evidence="5" type="ORF">ACFSJU_18190</name>
</gene>
<dbReference type="InterPro" id="IPR011010">
    <property type="entry name" value="DNA_brk_join_enz"/>
</dbReference>
<dbReference type="Gene3D" id="1.10.150.130">
    <property type="match status" value="1"/>
</dbReference>
<keyword evidence="6" id="KW-1185">Reference proteome</keyword>
<feature type="domain" description="Tyr recombinase" evidence="4">
    <location>
        <begin position="222"/>
        <end position="403"/>
    </location>
</feature>
<keyword evidence="3" id="KW-0233">DNA recombination</keyword>
<name>A0ABW4ZQN0_9SPHI</name>
<evidence type="ECO:0000313" key="6">
    <source>
        <dbReference type="Proteomes" id="UP001597387"/>
    </source>
</evidence>
<evidence type="ECO:0000256" key="2">
    <source>
        <dbReference type="ARBA" id="ARBA00023125"/>
    </source>
</evidence>
<proteinExistence type="inferred from homology"/>
<dbReference type="Pfam" id="PF13102">
    <property type="entry name" value="Phage_int_SAM_5"/>
    <property type="match status" value="1"/>
</dbReference>
<protein>
    <submittedName>
        <fullName evidence="5">Site-specific integrase</fullName>
    </submittedName>
</protein>
<dbReference type="Gene3D" id="1.10.443.10">
    <property type="entry name" value="Intergrase catalytic core"/>
    <property type="match status" value="1"/>
</dbReference>
<comment type="caution">
    <text evidence="5">The sequence shown here is derived from an EMBL/GenBank/DDBJ whole genome shotgun (WGS) entry which is preliminary data.</text>
</comment>
<sequence length="406" mass="47392">MKTTNSYGIYFTIRPDKMKDGKAPVYVCITVNGKKIFMALKHWVNIKQWDKRKGCGKTSTVEGKDLNNYLEDVRNELGDCYRQLQVNRKIITAEAIKQAFQRTGEDEHTLRKLIEYHNTTQQNTLAWGTLKNYYTTQKYLELFLKDKIKAKDVHLSELNYKFIQDFEHYLRNYQPLDHHAGMSNNGVMKHLERLRKMLNLAVRLEWLSRDPFEKYKMKFLKVDKEFLTAQELKIIETKEMKVERIAMVRDLFVFCCYTGLAYIDVINLKPENVIQAFDGKDWIKTHRQKSNVPVNTPILPKGLQILEKYRDNIRASSRGTIFPMISNQKVNSYLKEIADLCGIKKNITFHLARHTFATTVTLSNGVPIETVSKMLGHTKIATTQVYARVLERKISEDMAKLHLKLG</sequence>
<evidence type="ECO:0000256" key="3">
    <source>
        <dbReference type="ARBA" id="ARBA00023172"/>
    </source>
</evidence>
<dbReference type="PROSITE" id="PS51898">
    <property type="entry name" value="TYR_RECOMBINASE"/>
    <property type="match status" value="1"/>
</dbReference>
<dbReference type="InterPro" id="IPR035386">
    <property type="entry name" value="Arm-DNA-bind_5"/>
</dbReference>
<evidence type="ECO:0000313" key="5">
    <source>
        <dbReference type="EMBL" id="MFD2164343.1"/>
    </source>
</evidence>
<comment type="similarity">
    <text evidence="1">Belongs to the 'phage' integrase family.</text>
</comment>